<evidence type="ECO:0000259" key="7">
    <source>
        <dbReference type="Pfam" id="PF01055"/>
    </source>
</evidence>
<dbReference type="InterPro" id="IPR050985">
    <property type="entry name" value="Alpha-glycosidase_related"/>
</dbReference>
<dbReference type="NCBIfam" id="NF007940">
    <property type="entry name" value="PRK10658.1"/>
    <property type="match status" value="1"/>
</dbReference>
<dbReference type="OrthoDB" id="176168at2"/>
<reference evidence="10 11" key="1">
    <citation type="submission" date="2019-07" db="EMBL/GenBank/DDBJ databases">
        <title>Microlunatus dokdonensis sp. nov. isolated from the rhizospheric soil of the wild plant Elymus tsukushiensis.</title>
        <authorList>
            <person name="Ghim S.-Y."/>
            <person name="Hwang Y.-J."/>
            <person name="Son J.-S."/>
            <person name="Shin J.-H."/>
        </authorList>
    </citation>
    <scope>NUCLEOTIDE SEQUENCE [LARGE SCALE GENOMIC DNA]</scope>
    <source>
        <strain evidence="10 11">KUDC0627</strain>
    </source>
</reference>
<dbReference type="Gene3D" id="2.60.40.1180">
    <property type="entry name" value="Golgi alpha-mannosidase II"/>
    <property type="match status" value="2"/>
</dbReference>
<dbReference type="KEGG" id="mik:FOE78_09665"/>
<evidence type="ECO:0000259" key="9">
    <source>
        <dbReference type="Pfam" id="PF21365"/>
    </source>
</evidence>
<dbReference type="Proteomes" id="UP000319263">
    <property type="component" value="Chromosome"/>
</dbReference>
<sequence>MKFTDGYWQTLPGVEILRPRWVDQTEAAPYGLTVYAPTTPLRRRGDSLNRPVITVSFDAPAPDVIGVRIEHFAGTRDRGPEFALHRTEVQPVITTGEKSVSFGSGDLTAKIATDGDWSVDFVAGDQLLTSSTPNSIGVITDADGRHFVREQLALGVGEHVFGLGERFGPLIKNGQSVDIWNADGGTASDQAYKNVPFYLTDNGYGVLVAHPERVSFEVGTEVVSRNQFSVEGQYLQYYVIYGPSPKEILSKYTALTGRPARVPDWSYGLWLSTSFTTNYDEPTVTGFIDEMARREIPLSVFHFDCFWMRQFHWCDFVWDPAMFPDPAGMLARLRSRGLKICVWINPYIAQRSVLFAEGKELGYLVRTTEGDVWQWDMWQAGMGLVDFTNPDARDWYASKLKVLLDEGVDCFKTDFGERIPADGVVWHDGSDPAKMHNYYAQLYNQTVFDLLRAERGEGEAVVFARSATAGGQKFPVHWGGDCESTYLSMAESLRGGMSLALSGFGYWSHDIGGFEGTPDPGVFKRWVAFGLLSSHSRLHGSSSYRVPWAFDEEAVDVTRQFARLKMRLMPYLSRLGEIVHTEGIPIMRPMVLEFAEDRGAATVDTQYLLGDRLLVAPVFDAAGRADFYLPEGTWTHLLTGETLTGPRWHRQQYGFDSLPLFVRPGTVLPWGAVDDRPDYDHVDGITLRAYEFADGDSFELRVGDAEFVVRRKGSMIIATGTGTGKPWRLQVGDRVVASEANRAEIAHRLDPR</sequence>
<dbReference type="Pfam" id="PF01055">
    <property type="entry name" value="Glyco_hydro_31_2nd"/>
    <property type="match status" value="1"/>
</dbReference>
<dbReference type="SUPFAM" id="SSF74650">
    <property type="entry name" value="Galactose mutarotase-like"/>
    <property type="match status" value="1"/>
</dbReference>
<dbReference type="InterPro" id="IPR017853">
    <property type="entry name" value="GH"/>
</dbReference>
<gene>
    <name evidence="10" type="primary">yicI</name>
    <name evidence="10" type="ORF">FOE78_09665</name>
</gene>
<organism evidence="10 11">
    <name type="scientific">Microlunatus elymi</name>
    <dbReference type="NCBI Taxonomy" id="2596828"/>
    <lineage>
        <taxon>Bacteria</taxon>
        <taxon>Bacillati</taxon>
        <taxon>Actinomycetota</taxon>
        <taxon>Actinomycetes</taxon>
        <taxon>Propionibacteriales</taxon>
        <taxon>Propionibacteriaceae</taxon>
        <taxon>Microlunatus</taxon>
    </lineage>
</organism>
<protein>
    <recommendedName>
        <fullName evidence="5">alpha-D-xyloside xylohydrolase</fullName>
        <ecNumber evidence="5">3.2.1.177</ecNumber>
    </recommendedName>
</protein>
<dbReference type="GO" id="GO:0005975">
    <property type="term" value="P:carbohydrate metabolic process"/>
    <property type="evidence" value="ECO:0007669"/>
    <property type="project" value="InterPro"/>
</dbReference>
<dbReference type="Gene3D" id="3.20.20.80">
    <property type="entry name" value="Glycosidases"/>
    <property type="match status" value="1"/>
</dbReference>
<dbReference type="Pfam" id="PF21365">
    <property type="entry name" value="Glyco_hydro_31_3rd"/>
    <property type="match status" value="1"/>
</dbReference>
<evidence type="ECO:0000259" key="8">
    <source>
        <dbReference type="Pfam" id="PF13802"/>
    </source>
</evidence>
<proteinExistence type="inferred from homology"/>
<evidence type="ECO:0000256" key="1">
    <source>
        <dbReference type="ARBA" id="ARBA00007806"/>
    </source>
</evidence>
<dbReference type="AlphaFoldDB" id="A0A516PYS8"/>
<evidence type="ECO:0000313" key="10">
    <source>
        <dbReference type="EMBL" id="QDP96131.1"/>
    </source>
</evidence>
<dbReference type="RefSeq" id="WP_143986097.1">
    <property type="nucleotide sequence ID" value="NZ_CP041692.1"/>
</dbReference>
<evidence type="ECO:0000256" key="5">
    <source>
        <dbReference type="ARBA" id="ARBA00066962"/>
    </source>
</evidence>
<evidence type="ECO:0000256" key="2">
    <source>
        <dbReference type="ARBA" id="ARBA00022801"/>
    </source>
</evidence>
<dbReference type="InterPro" id="IPR013780">
    <property type="entry name" value="Glyco_hydro_b"/>
</dbReference>
<dbReference type="GO" id="GO:0030246">
    <property type="term" value="F:carbohydrate binding"/>
    <property type="evidence" value="ECO:0007669"/>
    <property type="project" value="InterPro"/>
</dbReference>
<evidence type="ECO:0000256" key="3">
    <source>
        <dbReference type="ARBA" id="ARBA00023295"/>
    </source>
</evidence>
<dbReference type="Pfam" id="PF13802">
    <property type="entry name" value="Gal_mutarotas_2"/>
    <property type="match status" value="1"/>
</dbReference>
<feature type="domain" description="Glycosyl hydrolase family 31 C-terminal" evidence="9">
    <location>
        <begin position="583"/>
        <end position="668"/>
    </location>
</feature>
<dbReference type="InterPro" id="IPR011013">
    <property type="entry name" value="Gal_mutarotase_sf_dom"/>
</dbReference>
<comment type="catalytic activity">
    <reaction evidence="4">
        <text>Hydrolysis of terminal, non-reducing alpha-D-xylose residues with release of alpha-D-xylose.</text>
        <dbReference type="EC" id="3.2.1.177"/>
    </reaction>
</comment>
<dbReference type="InterPro" id="IPR000322">
    <property type="entry name" value="Glyco_hydro_31_TIM"/>
</dbReference>
<dbReference type="SUPFAM" id="SSF117125">
    <property type="entry name" value="Putative glucosidase YicI, C-terminal domain"/>
    <property type="match status" value="1"/>
</dbReference>
<evidence type="ECO:0000256" key="6">
    <source>
        <dbReference type="RuleBase" id="RU361185"/>
    </source>
</evidence>
<name>A0A516PYS8_9ACTN</name>
<dbReference type="Gene3D" id="2.60.40.1760">
    <property type="entry name" value="glycosyl hydrolase (family 31)"/>
    <property type="match status" value="1"/>
</dbReference>
<evidence type="ECO:0000313" key="11">
    <source>
        <dbReference type="Proteomes" id="UP000319263"/>
    </source>
</evidence>
<dbReference type="FunFam" id="3.20.20.80:FF:000053">
    <property type="entry name" value="Alpha-xylosidase YicI"/>
    <property type="match status" value="1"/>
</dbReference>
<dbReference type="CDD" id="cd06593">
    <property type="entry name" value="GH31_xylosidase_YicI"/>
    <property type="match status" value="1"/>
</dbReference>
<dbReference type="SUPFAM" id="SSF51445">
    <property type="entry name" value="(Trans)glycosidases"/>
    <property type="match status" value="1"/>
</dbReference>
<keyword evidence="3 6" id="KW-0326">Glycosidase</keyword>
<evidence type="ECO:0000256" key="4">
    <source>
        <dbReference type="ARBA" id="ARBA00052064"/>
    </source>
</evidence>
<dbReference type="PANTHER" id="PTHR43053:SF4">
    <property type="entry name" value="MYOGENESIS-REGULATING GLYCOSIDASE"/>
    <property type="match status" value="1"/>
</dbReference>
<dbReference type="InterPro" id="IPR048395">
    <property type="entry name" value="Glyco_hydro_31_C"/>
</dbReference>
<dbReference type="EMBL" id="CP041692">
    <property type="protein sequence ID" value="QDP96131.1"/>
    <property type="molecule type" value="Genomic_DNA"/>
</dbReference>
<accession>A0A516PYS8</accession>
<feature type="domain" description="Glycoside hydrolase family 31 N-terminal" evidence="8">
    <location>
        <begin position="55"/>
        <end position="217"/>
    </location>
</feature>
<dbReference type="EC" id="3.2.1.177" evidence="5"/>
<dbReference type="CDD" id="cd14752">
    <property type="entry name" value="GH31_N"/>
    <property type="match status" value="1"/>
</dbReference>
<dbReference type="PANTHER" id="PTHR43053">
    <property type="entry name" value="GLYCOSIDASE FAMILY 31"/>
    <property type="match status" value="1"/>
</dbReference>
<dbReference type="InterPro" id="IPR025887">
    <property type="entry name" value="Glyco_hydro_31_N_dom"/>
</dbReference>
<dbReference type="GO" id="GO:0061634">
    <property type="term" value="F:alpha-D-xyloside xylohydrolase"/>
    <property type="evidence" value="ECO:0007669"/>
    <property type="project" value="UniProtKB-EC"/>
</dbReference>
<comment type="similarity">
    <text evidence="1 6">Belongs to the glycosyl hydrolase 31 family.</text>
</comment>
<feature type="domain" description="Glycoside hydrolase family 31 TIM barrel" evidence="7">
    <location>
        <begin position="259"/>
        <end position="572"/>
    </location>
</feature>
<dbReference type="SUPFAM" id="SSF51011">
    <property type="entry name" value="Glycosyl hydrolase domain"/>
    <property type="match status" value="1"/>
</dbReference>
<keyword evidence="2 6" id="KW-0378">Hydrolase</keyword>
<keyword evidence="11" id="KW-1185">Reference proteome</keyword>